<accession>A0A016WIV1</accession>
<proteinExistence type="predicted"/>
<sequence>MQWWSKSCPTKKLEENQETQQYTGCLERVQLPCAWKETRVVMLDVIQSRDPEFMFGASGNLPTFVVVFVLGSKCTRPLKFVSNCIVTAGDTLSSDAEYIWVSSRSSICLVRVFFMVLCMVDRWKPFYSLHFREWYCHATVEKIAVQTI</sequence>
<protein>
    <submittedName>
        <fullName evidence="1">Uncharacterized protein</fullName>
    </submittedName>
</protein>
<evidence type="ECO:0000313" key="2">
    <source>
        <dbReference type="Proteomes" id="UP000024635"/>
    </source>
</evidence>
<name>A0A016WIV1_9BILA</name>
<dbReference type="Proteomes" id="UP000024635">
    <property type="component" value="Unassembled WGS sequence"/>
</dbReference>
<dbReference type="EMBL" id="JARK01000252">
    <property type="protein sequence ID" value="EYC39535.1"/>
    <property type="molecule type" value="Genomic_DNA"/>
</dbReference>
<organism evidence="1 2">
    <name type="scientific">Ancylostoma ceylanicum</name>
    <dbReference type="NCBI Taxonomy" id="53326"/>
    <lineage>
        <taxon>Eukaryota</taxon>
        <taxon>Metazoa</taxon>
        <taxon>Ecdysozoa</taxon>
        <taxon>Nematoda</taxon>
        <taxon>Chromadorea</taxon>
        <taxon>Rhabditida</taxon>
        <taxon>Rhabditina</taxon>
        <taxon>Rhabditomorpha</taxon>
        <taxon>Strongyloidea</taxon>
        <taxon>Ancylostomatidae</taxon>
        <taxon>Ancylostomatinae</taxon>
        <taxon>Ancylostoma</taxon>
    </lineage>
</organism>
<gene>
    <name evidence="1" type="primary">Acey_s0652.g1162</name>
    <name evidence="1" type="ORF">Y032_0652g1162</name>
</gene>
<comment type="caution">
    <text evidence="1">The sequence shown here is derived from an EMBL/GenBank/DDBJ whole genome shotgun (WGS) entry which is preliminary data.</text>
</comment>
<keyword evidence="2" id="KW-1185">Reference proteome</keyword>
<evidence type="ECO:0000313" key="1">
    <source>
        <dbReference type="EMBL" id="EYC39535.1"/>
    </source>
</evidence>
<dbReference type="AlphaFoldDB" id="A0A016WIV1"/>
<reference evidence="2" key="1">
    <citation type="journal article" date="2015" name="Nat. Genet.">
        <title>The genome and transcriptome of the zoonotic hookworm Ancylostoma ceylanicum identify infection-specific gene families.</title>
        <authorList>
            <person name="Schwarz E.M."/>
            <person name="Hu Y."/>
            <person name="Antoshechkin I."/>
            <person name="Miller M.M."/>
            <person name="Sternberg P.W."/>
            <person name="Aroian R.V."/>
        </authorList>
    </citation>
    <scope>NUCLEOTIDE SEQUENCE</scope>
    <source>
        <strain evidence="2">HY135</strain>
    </source>
</reference>